<evidence type="ECO:0000313" key="3">
    <source>
        <dbReference type="Proteomes" id="UP000318186"/>
    </source>
</evidence>
<dbReference type="Proteomes" id="UP000318186">
    <property type="component" value="Unassembled WGS sequence"/>
</dbReference>
<organism evidence="2 3">
    <name type="scientific">Streptomyces brevispora</name>
    <dbReference type="NCBI Taxonomy" id="887462"/>
    <lineage>
        <taxon>Bacteria</taxon>
        <taxon>Bacillati</taxon>
        <taxon>Actinomycetota</taxon>
        <taxon>Actinomycetes</taxon>
        <taxon>Kitasatosporales</taxon>
        <taxon>Streptomycetaceae</taxon>
        <taxon>Streptomyces</taxon>
    </lineage>
</organism>
<reference evidence="2 3" key="1">
    <citation type="submission" date="2019-06" db="EMBL/GenBank/DDBJ databases">
        <title>Sequencing the genomes of 1000 actinobacteria strains.</title>
        <authorList>
            <person name="Klenk H.-P."/>
        </authorList>
    </citation>
    <scope>NUCLEOTIDE SEQUENCE [LARGE SCALE GENOMIC DNA]</scope>
    <source>
        <strain evidence="2 3">DSM 42059</strain>
    </source>
</reference>
<sequence>MNRPSTLPRWRKSSYSNGTGGECVEVADLGSAVGVRDSKRLGGTHIAVRSAAWTQFVASLRRA</sequence>
<protein>
    <submittedName>
        <fullName evidence="2">Uncharacterized protein DUF397</fullName>
    </submittedName>
</protein>
<evidence type="ECO:0000313" key="2">
    <source>
        <dbReference type="EMBL" id="TWG03355.1"/>
    </source>
</evidence>
<dbReference type="InterPro" id="IPR007278">
    <property type="entry name" value="DUF397"/>
</dbReference>
<dbReference type="Pfam" id="PF04149">
    <property type="entry name" value="DUF397"/>
    <property type="match status" value="1"/>
</dbReference>
<feature type="domain" description="DUF397" evidence="1">
    <location>
        <begin position="9"/>
        <end position="61"/>
    </location>
</feature>
<name>A0A561UVF9_9ACTN</name>
<dbReference type="RefSeq" id="WP_145763701.1">
    <property type="nucleotide sequence ID" value="NZ_JBHJUX010000037.1"/>
</dbReference>
<comment type="caution">
    <text evidence="2">The sequence shown here is derived from an EMBL/GenBank/DDBJ whole genome shotgun (WGS) entry which is preliminary data.</text>
</comment>
<gene>
    <name evidence="2" type="ORF">FHX80_111779</name>
</gene>
<dbReference type="EMBL" id="VIWW01000001">
    <property type="protein sequence ID" value="TWG03355.1"/>
    <property type="molecule type" value="Genomic_DNA"/>
</dbReference>
<dbReference type="AlphaFoldDB" id="A0A561UVF9"/>
<accession>A0A561UVF9</accession>
<dbReference type="OrthoDB" id="4323652at2"/>
<evidence type="ECO:0000259" key="1">
    <source>
        <dbReference type="Pfam" id="PF04149"/>
    </source>
</evidence>
<proteinExistence type="predicted"/>